<accession>A0ABM9HHQ5</accession>
<dbReference type="EMBL" id="CAMXCH010000001">
    <property type="protein sequence ID" value="CAI3922635.1"/>
    <property type="molecule type" value="Genomic_DNA"/>
</dbReference>
<name>A0ABM9HHQ5_9PROT</name>
<keyword evidence="2" id="KW-1185">Reference proteome</keyword>
<proteinExistence type="predicted"/>
<reference evidence="1" key="1">
    <citation type="submission" date="2022-10" db="EMBL/GenBank/DDBJ databases">
        <authorList>
            <person name="Botero Cardona J."/>
        </authorList>
    </citation>
    <scope>NUCLEOTIDE SEQUENCE</scope>
    <source>
        <strain evidence="1">R-83534</strain>
    </source>
</reference>
<evidence type="ECO:0000313" key="2">
    <source>
        <dbReference type="Proteomes" id="UP001154272"/>
    </source>
</evidence>
<protein>
    <submittedName>
        <fullName evidence="1">Uncharacterized protein</fullName>
    </submittedName>
</protein>
<dbReference type="Proteomes" id="UP001154272">
    <property type="component" value="Unassembled WGS sequence"/>
</dbReference>
<sequence length="88" mass="10089">MSSDKNKNKDYTIKSNSIINGFPNYFIKVISNSVKIISNHVDLPTIYMKDGSVGVYLTKGEHTLIVSYKKHFLQLVFLQSLELFVYVI</sequence>
<organism evidence="1 2">
    <name type="scientific">Commensalibacter papalotli</name>
    <name type="common">ex Botero et al. 2024</name>
    <dbReference type="NCBI Taxonomy" id="2972766"/>
    <lineage>
        <taxon>Bacteria</taxon>
        <taxon>Pseudomonadati</taxon>
        <taxon>Pseudomonadota</taxon>
        <taxon>Alphaproteobacteria</taxon>
        <taxon>Acetobacterales</taxon>
        <taxon>Acetobacteraceae</taxon>
    </lineage>
</organism>
<evidence type="ECO:0000313" key="1">
    <source>
        <dbReference type="EMBL" id="CAI3922635.1"/>
    </source>
</evidence>
<comment type="caution">
    <text evidence="1">The sequence shown here is derived from an EMBL/GenBank/DDBJ whole genome shotgun (WGS) entry which is preliminary data.</text>
</comment>
<gene>
    <name evidence="1" type="ORF">R83534S58_LOCUS26</name>
</gene>